<proteinExistence type="inferred from homology"/>
<dbReference type="GO" id="GO:0106274">
    <property type="term" value="F:NAD+-protein-arginine ADP-ribosyltransferase activity"/>
    <property type="evidence" value="ECO:0007669"/>
    <property type="project" value="UniProtKB-EC"/>
</dbReference>
<dbReference type="AlphaFoldDB" id="A0A815KT39"/>
<sequence>MGTSLFERINQRYLEGFHNEPKQSLQPIWGYASVPLLSLEEACEPLLTIIPRLPCYIWIAKRNSTEPAEGLTQDESAAIHLYTMEWDASDNSNPDSLYSHLNNTLKMVDRTKLRPWFRYLKLFLTGLVKLPIAPRQTVWRGVRKDCSADYSPGTEVTWWAFSSYTTSLSVLESDIYLGNIGTRTLFSIETFNGRTVRAHSHFSNEDEILLLPGTFFEVKSRLNPAPDLHIIHLCQKRPPYDLLEPPFKAIPIAGLIGSPTPPVSVSEAFYSFDGNTLDLYSKHNGRTMGGSVHFRQDYVATGQAIVLNQSNTTWIEISNNFNIIESNVTVEAFIMLLKPRVDGNIFQFSSDFQMGLRNDILFMSFDPNVNVSGKSVISTDDWHHVAFVYDASKKLATMYIDGIADGSKSNITPRFSTNRNLSAPAMIGHGFYGAIDHLSISVTAKRNDIILWDASVAAYYPMDRLQPNDQGPNGLNGTSAGISSTKGMLNEAFTFNNSDAYFEAFGFTWLGMPRRSFSLAFWIRYEGSPGAFLTVANPSTCLLVLGIRSDDHKLVAYLPNATRSRSSVTVVGAVMPQVWVHVAFTWSLENRAILYSSGFIQGESPDAVVLSNYQGDNSSYPYTITLGTYSGSADCIGGGLYPSEHFMGTLDELYVFARELSHAEIKLRVGAMNS</sequence>
<dbReference type="InterPro" id="IPR013320">
    <property type="entry name" value="ConA-like_dom_sf"/>
</dbReference>
<comment type="subcellular location">
    <subcellularLocation>
        <location evidence="1">Secreted</location>
    </subcellularLocation>
</comment>
<keyword evidence="7" id="KW-0548">Nucleotidyltransferase</keyword>
<dbReference type="InterPro" id="IPR050999">
    <property type="entry name" value="ADP-ribosyltransferase_ARG"/>
</dbReference>
<dbReference type="SUPFAM" id="SSF56399">
    <property type="entry name" value="ADP-ribosylation"/>
    <property type="match status" value="1"/>
</dbReference>
<reference evidence="11" key="1">
    <citation type="submission" date="2021-02" db="EMBL/GenBank/DDBJ databases">
        <authorList>
            <person name="Nowell W R."/>
        </authorList>
    </citation>
    <scope>NUCLEOTIDE SEQUENCE</scope>
</reference>
<evidence type="ECO:0000256" key="8">
    <source>
        <dbReference type="ARBA" id="ARBA00023026"/>
    </source>
</evidence>
<gene>
    <name evidence="11" type="ORF">ZHD862_LOCUS32830</name>
</gene>
<evidence type="ECO:0000256" key="3">
    <source>
        <dbReference type="ARBA" id="ARBA00022525"/>
    </source>
</evidence>
<evidence type="ECO:0000313" key="11">
    <source>
        <dbReference type="EMBL" id="CAF1395146.1"/>
    </source>
</evidence>
<organism evidence="11 12">
    <name type="scientific">Rotaria sordida</name>
    <dbReference type="NCBI Taxonomy" id="392033"/>
    <lineage>
        <taxon>Eukaryota</taxon>
        <taxon>Metazoa</taxon>
        <taxon>Spiralia</taxon>
        <taxon>Gnathifera</taxon>
        <taxon>Rotifera</taxon>
        <taxon>Eurotatoria</taxon>
        <taxon>Bdelloidea</taxon>
        <taxon>Philodinida</taxon>
        <taxon>Philodinidae</taxon>
        <taxon>Rotaria</taxon>
    </lineage>
</organism>
<evidence type="ECO:0000256" key="2">
    <source>
        <dbReference type="ARBA" id="ARBA00009558"/>
    </source>
</evidence>
<keyword evidence="8" id="KW-0843">Virulence</keyword>
<evidence type="ECO:0000256" key="7">
    <source>
        <dbReference type="ARBA" id="ARBA00022695"/>
    </source>
</evidence>
<dbReference type="Gene3D" id="3.90.176.10">
    <property type="entry name" value="Toxin ADP-ribosyltransferase, Chain A, domain 1"/>
    <property type="match status" value="1"/>
</dbReference>
<dbReference type="Proteomes" id="UP000663864">
    <property type="component" value="Unassembled WGS sequence"/>
</dbReference>
<evidence type="ECO:0000256" key="9">
    <source>
        <dbReference type="ARBA" id="ARBA00047597"/>
    </source>
</evidence>
<dbReference type="EMBL" id="CAJNOT010003675">
    <property type="protein sequence ID" value="CAF1395146.1"/>
    <property type="molecule type" value="Genomic_DNA"/>
</dbReference>
<dbReference type="Pfam" id="PF13385">
    <property type="entry name" value="Laminin_G_3"/>
    <property type="match status" value="2"/>
</dbReference>
<protein>
    <recommendedName>
        <fullName evidence="10">NAD(P)(+)--arginine ADP-ribosyltransferase</fullName>
        <ecNumber evidence="10">2.4.2.31</ecNumber>
    </recommendedName>
    <alternativeName>
        <fullName evidence="10">Mono(ADP-ribosyl)transferase</fullName>
    </alternativeName>
</protein>
<accession>A0A815KT39</accession>
<keyword evidence="10" id="KW-0521">NADP</keyword>
<comment type="catalytic activity">
    <reaction evidence="9 10">
        <text>L-arginyl-[protein] + NAD(+) = N(omega)-(ADP-D-ribosyl)-L-arginyl-[protein] + nicotinamide + H(+)</text>
        <dbReference type="Rhea" id="RHEA:19149"/>
        <dbReference type="Rhea" id="RHEA-COMP:10532"/>
        <dbReference type="Rhea" id="RHEA-COMP:15087"/>
        <dbReference type="ChEBI" id="CHEBI:15378"/>
        <dbReference type="ChEBI" id="CHEBI:17154"/>
        <dbReference type="ChEBI" id="CHEBI:29965"/>
        <dbReference type="ChEBI" id="CHEBI:57540"/>
        <dbReference type="ChEBI" id="CHEBI:142554"/>
        <dbReference type="EC" id="2.4.2.31"/>
    </reaction>
</comment>
<dbReference type="GO" id="GO:0005576">
    <property type="term" value="C:extracellular region"/>
    <property type="evidence" value="ECO:0007669"/>
    <property type="project" value="UniProtKB-SubCell"/>
</dbReference>
<dbReference type="Pfam" id="PF01129">
    <property type="entry name" value="ART"/>
    <property type="match status" value="1"/>
</dbReference>
<dbReference type="Gene3D" id="2.60.120.200">
    <property type="match status" value="2"/>
</dbReference>
<evidence type="ECO:0000313" key="12">
    <source>
        <dbReference type="Proteomes" id="UP000663864"/>
    </source>
</evidence>
<dbReference type="SUPFAM" id="SSF49899">
    <property type="entry name" value="Concanavalin A-like lectins/glucanases"/>
    <property type="match status" value="2"/>
</dbReference>
<keyword evidence="10" id="KW-0520">NAD</keyword>
<dbReference type="PANTHER" id="PTHR10339">
    <property type="entry name" value="ADP-RIBOSYLTRANSFERASE"/>
    <property type="match status" value="1"/>
</dbReference>
<dbReference type="PROSITE" id="PS51996">
    <property type="entry name" value="TR_MART"/>
    <property type="match status" value="1"/>
</dbReference>
<keyword evidence="5 10" id="KW-0328">Glycosyltransferase</keyword>
<dbReference type="PANTHER" id="PTHR10339:SF25">
    <property type="entry name" value="SECRETED EXOENZYME S"/>
    <property type="match status" value="1"/>
</dbReference>
<dbReference type="InterPro" id="IPR000768">
    <property type="entry name" value="ART"/>
</dbReference>
<evidence type="ECO:0000256" key="4">
    <source>
        <dbReference type="ARBA" id="ARBA00022656"/>
    </source>
</evidence>
<comment type="similarity">
    <text evidence="2 10">Belongs to the Arg-specific ADP-ribosyltransferase family.</text>
</comment>
<keyword evidence="4" id="KW-0800">Toxin</keyword>
<evidence type="ECO:0000256" key="1">
    <source>
        <dbReference type="ARBA" id="ARBA00004613"/>
    </source>
</evidence>
<keyword evidence="3" id="KW-0964">Secreted</keyword>
<dbReference type="GO" id="GO:0003950">
    <property type="term" value="F:NAD+ poly-ADP-ribosyltransferase activity"/>
    <property type="evidence" value="ECO:0007669"/>
    <property type="project" value="TreeGrafter"/>
</dbReference>
<evidence type="ECO:0000256" key="6">
    <source>
        <dbReference type="ARBA" id="ARBA00022679"/>
    </source>
</evidence>
<name>A0A815KT39_9BILA</name>
<comment type="caution">
    <text evidence="11">The sequence shown here is derived from an EMBL/GenBank/DDBJ whole genome shotgun (WGS) entry which is preliminary data.</text>
</comment>
<evidence type="ECO:0000256" key="10">
    <source>
        <dbReference type="RuleBase" id="RU361228"/>
    </source>
</evidence>
<dbReference type="GO" id="GO:0016779">
    <property type="term" value="F:nucleotidyltransferase activity"/>
    <property type="evidence" value="ECO:0007669"/>
    <property type="project" value="UniProtKB-KW"/>
</dbReference>
<dbReference type="GO" id="GO:0090729">
    <property type="term" value="F:toxin activity"/>
    <property type="evidence" value="ECO:0007669"/>
    <property type="project" value="UniProtKB-KW"/>
</dbReference>
<evidence type="ECO:0000256" key="5">
    <source>
        <dbReference type="ARBA" id="ARBA00022676"/>
    </source>
</evidence>
<keyword evidence="6 10" id="KW-0808">Transferase</keyword>
<dbReference type="EC" id="2.4.2.31" evidence="10"/>